<keyword evidence="2" id="KW-0560">Oxidoreductase</keyword>
<accession>A0A9Q8PMA6</accession>
<evidence type="ECO:0000313" key="4">
    <source>
        <dbReference type="EMBL" id="UJO24997.1"/>
    </source>
</evidence>
<dbReference type="RefSeq" id="XP_047769363.1">
    <property type="nucleotide sequence ID" value="XM_047913737.1"/>
</dbReference>
<proteinExistence type="predicted"/>
<dbReference type="InterPro" id="IPR051609">
    <property type="entry name" value="NmrA/Isoflavone_reductase-like"/>
</dbReference>
<evidence type="ECO:0000256" key="1">
    <source>
        <dbReference type="ARBA" id="ARBA00022857"/>
    </source>
</evidence>
<dbReference type="InterPro" id="IPR045312">
    <property type="entry name" value="PCBER-like"/>
</dbReference>
<dbReference type="GeneID" id="71994467"/>
<dbReference type="Gene3D" id="3.90.25.10">
    <property type="entry name" value="UDP-galactose 4-epimerase, domain 1"/>
    <property type="match status" value="1"/>
</dbReference>
<keyword evidence="5" id="KW-1185">Reference proteome</keyword>
<name>A0A9Q8PMA6_PASFU</name>
<dbReference type="Gene3D" id="3.40.50.720">
    <property type="entry name" value="NAD(P)-binding Rossmann-like Domain"/>
    <property type="match status" value="1"/>
</dbReference>
<dbReference type="EMBL" id="CP090175">
    <property type="protein sequence ID" value="UJO24997.1"/>
    <property type="molecule type" value="Genomic_DNA"/>
</dbReference>
<dbReference type="AlphaFoldDB" id="A0A9Q8PMA6"/>
<keyword evidence="1" id="KW-0521">NADP</keyword>
<dbReference type="CDD" id="cd05259">
    <property type="entry name" value="PCBER_SDR_a"/>
    <property type="match status" value="1"/>
</dbReference>
<dbReference type="SUPFAM" id="SSF51735">
    <property type="entry name" value="NAD(P)-binding Rossmann-fold domains"/>
    <property type="match status" value="1"/>
</dbReference>
<dbReference type="GO" id="GO:0016491">
    <property type="term" value="F:oxidoreductase activity"/>
    <property type="evidence" value="ECO:0007669"/>
    <property type="project" value="UniProtKB-KW"/>
</dbReference>
<protein>
    <recommendedName>
        <fullName evidence="3">NmrA-like domain-containing protein</fullName>
    </recommendedName>
</protein>
<organism evidence="4 5">
    <name type="scientific">Passalora fulva</name>
    <name type="common">Tomato leaf mold</name>
    <name type="synonym">Cladosporium fulvum</name>
    <dbReference type="NCBI Taxonomy" id="5499"/>
    <lineage>
        <taxon>Eukaryota</taxon>
        <taxon>Fungi</taxon>
        <taxon>Dikarya</taxon>
        <taxon>Ascomycota</taxon>
        <taxon>Pezizomycotina</taxon>
        <taxon>Dothideomycetes</taxon>
        <taxon>Dothideomycetidae</taxon>
        <taxon>Mycosphaerellales</taxon>
        <taxon>Mycosphaerellaceae</taxon>
        <taxon>Fulvia</taxon>
    </lineage>
</organism>
<dbReference type="Proteomes" id="UP000756132">
    <property type="component" value="Chromosome 13"/>
</dbReference>
<dbReference type="KEGG" id="ffu:CLAFUR5_14589"/>
<evidence type="ECO:0000313" key="5">
    <source>
        <dbReference type="Proteomes" id="UP000756132"/>
    </source>
</evidence>
<evidence type="ECO:0000259" key="3">
    <source>
        <dbReference type="Pfam" id="PF05368"/>
    </source>
</evidence>
<feature type="domain" description="NmrA-like" evidence="3">
    <location>
        <begin position="5"/>
        <end position="229"/>
    </location>
</feature>
<reference evidence="4" key="2">
    <citation type="journal article" date="2022" name="Microb. Genom.">
        <title>A chromosome-scale genome assembly of the tomato pathogen Cladosporium fulvum reveals a compartmentalized genome architecture and the presence of a dispensable chromosome.</title>
        <authorList>
            <person name="Zaccaron A.Z."/>
            <person name="Chen L.H."/>
            <person name="Samaras A."/>
            <person name="Stergiopoulos I."/>
        </authorList>
    </citation>
    <scope>NUCLEOTIDE SEQUENCE</scope>
    <source>
        <strain evidence="4">Race5_Kim</strain>
    </source>
</reference>
<dbReference type="PANTHER" id="PTHR47706:SF1">
    <property type="entry name" value="CIPA-LIKE, PUTATIVE (AFU_ORTHOLOGUE AFUA_1G12460)-RELATED"/>
    <property type="match status" value="1"/>
</dbReference>
<dbReference type="Pfam" id="PF05368">
    <property type="entry name" value="NmrA"/>
    <property type="match status" value="1"/>
</dbReference>
<dbReference type="InterPro" id="IPR036291">
    <property type="entry name" value="NAD(P)-bd_dom_sf"/>
</dbReference>
<gene>
    <name evidence="4" type="ORF">CLAFUR5_14589</name>
</gene>
<dbReference type="PANTHER" id="PTHR47706">
    <property type="entry name" value="NMRA-LIKE FAMILY PROTEIN"/>
    <property type="match status" value="1"/>
</dbReference>
<dbReference type="InterPro" id="IPR008030">
    <property type="entry name" value="NmrA-like"/>
</dbReference>
<sequence length="289" mass="30713">MAYHKVAIAGATGNVGPAIVKGLVDGGFAVTALSRSGKTDGLPSSVKTVRVNYDSQDSLATTPLSPLSQNTANKLPFIDAAIAAGVKRFLPSDFGSDIPGNANTAALPVFAGKVATAEYLKKKANDISYTTVINGLFLDWGLKLGFQLNVNGTTRLYDKPDRRISYTTLPDIGKAVANILKKPEETKNRAVYIQSAAVSQNELLAIAKKVKPGFKGETEKIDTEQILKDSYAGLEKGGEAIGGAMLGFITVSVFNEKYGANWDGKNDNELLGIKEKSKEELEVLVKSLG</sequence>
<reference evidence="4" key="1">
    <citation type="submission" date="2021-12" db="EMBL/GenBank/DDBJ databases">
        <authorList>
            <person name="Zaccaron A."/>
            <person name="Stergiopoulos I."/>
        </authorList>
    </citation>
    <scope>NUCLEOTIDE SEQUENCE</scope>
    <source>
        <strain evidence="4">Race5_Kim</strain>
    </source>
</reference>
<evidence type="ECO:0000256" key="2">
    <source>
        <dbReference type="ARBA" id="ARBA00023002"/>
    </source>
</evidence>
<dbReference type="OrthoDB" id="9984533at2759"/>